<keyword evidence="4 12" id="KW-0894">Sodium channel</keyword>
<evidence type="ECO:0000256" key="8">
    <source>
        <dbReference type="ARBA" id="ARBA00023065"/>
    </source>
</evidence>
<evidence type="ECO:0000256" key="1">
    <source>
        <dbReference type="ARBA" id="ARBA00004141"/>
    </source>
</evidence>
<reference evidence="14" key="1">
    <citation type="submission" date="2020-08" db="EMBL/GenBank/DDBJ databases">
        <title>Multicomponent nature underlies the extraordinary mechanical properties of spider dragline silk.</title>
        <authorList>
            <person name="Kono N."/>
            <person name="Nakamura H."/>
            <person name="Mori M."/>
            <person name="Yoshida Y."/>
            <person name="Ohtoshi R."/>
            <person name="Malay A.D."/>
            <person name="Moran D.A.P."/>
            <person name="Tomita M."/>
            <person name="Numata K."/>
            <person name="Arakawa K."/>
        </authorList>
    </citation>
    <scope>NUCLEOTIDE SEQUENCE</scope>
</reference>
<gene>
    <name evidence="14" type="primary">AVEN_126439_1</name>
    <name evidence="14" type="ORF">NPIL_342581</name>
</gene>
<dbReference type="PANTHER" id="PTHR11690:SF248">
    <property type="entry name" value="PICKPOCKET 17, ISOFORM A"/>
    <property type="match status" value="1"/>
</dbReference>
<evidence type="ECO:0000256" key="6">
    <source>
        <dbReference type="ARBA" id="ARBA00022989"/>
    </source>
</evidence>
<comment type="caution">
    <text evidence="14">The sequence shown here is derived from an EMBL/GenBank/DDBJ whole genome shotgun (WGS) entry which is preliminary data.</text>
</comment>
<name>A0A8X6PYK0_NEPPI</name>
<dbReference type="GO" id="GO:0005886">
    <property type="term" value="C:plasma membrane"/>
    <property type="evidence" value="ECO:0007669"/>
    <property type="project" value="TreeGrafter"/>
</dbReference>
<keyword evidence="8 12" id="KW-0406">Ion transport</keyword>
<evidence type="ECO:0000313" key="15">
    <source>
        <dbReference type="Proteomes" id="UP000887013"/>
    </source>
</evidence>
<keyword evidence="9 13" id="KW-0472">Membrane</keyword>
<dbReference type="GO" id="GO:0015280">
    <property type="term" value="F:ligand-gated sodium channel activity"/>
    <property type="evidence" value="ECO:0007669"/>
    <property type="project" value="TreeGrafter"/>
</dbReference>
<comment type="subcellular location">
    <subcellularLocation>
        <location evidence="1">Membrane</location>
        <topology evidence="1">Multi-pass membrane protein</topology>
    </subcellularLocation>
</comment>
<evidence type="ECO:0000256" key="13">
    <source>
        <dbReference type="SAM" id="Phobius"/>
    </source>
</evidence>
<dbReference type="Proteomes" id="UP000887013">
    <property type="component" value="Unassembled WGS sequence"/>
</dbReference>
<feature type="transmembrane region" description="Helical" evidence="13">
    <location>
        <begin position="91"/>
        <end position="109"/>
    </location>
</feature>
<dbReference type="PRINTS" id="PR01078">
    <property type="entry name" value="AMINACHANNEL"/>
</dbReference>
<dbReference type="OrthoDB" id="6510868at2759"/>
<evidence type="ECO:0000256" key="5">
    <source>
        <dbReference type="ARBA" id="ARBA00022692"/>
    </source>
</evidence>
<dbReference type="EMBL" id="BMAW01024987">
    <property type="protein sequence ID" value="GFT90402.1"/>
    <property type="molecule type" value="Genomic_DNA"/>
</dbReference>
<dbReference type="Pfam" id="PF00858">
    <property type="entry name" value="ASC"/>
    <property type="match status" value="1"/>
</dbReference>
<sequence length="288" mass="33785">MRNHFRFLFSCGHGCSDCKRRFWRQKEKDDEVHKCTVSNSGKRKKQRHHLPYIEMKPENEKVFTFFMKALARSTITGVNRLASSRNVIRKVLWCLVSLFCLVGFMYQAINFAVVYNSSPTEVVLRVENEGTLAFPSVTVCNNNRIRRSEFCKLYPDRCSPNVTRLEISEREFLRIHKEALVDKQFDFRYQLGHSYSIVSGCVFKGTEILKGEECLHFFGTVRFQGICYYSYRRFSLSFDPDFGNCFSFSTRGRKNGEHLAAREADFWQDENGLTINILFKAYSKIEYN</sequence>
<dbReference type="AlphaFoldDB" id="A0A8X6PYK0"/>
<keyword evidence="11 12" id="KW-0407">Ion channel</keyword>
<keyword evidence="15" id="KW-1185">Reference proteome</keyword>
<evidence type="ECO:0000256" key="3">
    <source>
        <dbReference type="ARBA" id="ARBA00022448"/>
    </source>
</evidence>
<keyword evidence="3 12" id="KW-0813">Transport</keyword>
<evidence type="ECO:0000256" key="7">
    <source>
        <dbReference type="ARBA" id="ARBA00023053"/>
    </source>
</evidence>
<keyword evidence="7" id="KW-0915">Sodium</keyword>
<dbReference type="InterPro" id="IPR001873">
    <property type="entry name" value="ENaC"/>
</dbReference>
<evidence type="ECO:0000313" key="14">
    <source>
        <dbReference type="EMBL" id="GFT90402.1"/>
    </source>
</evidence>
<keyword evidence="6 13" id="KW-1133">Transmembrane helix</keyword>
<keyword evidence="10 12" id="KW-0739">Sodium transport</keyword>
<evidence type="ECO:0000256" key="9">
    <source>
        <dbReference type="ARBA" id="ARBA00023136"/>
    </source>
</evidence>
<dbReference type="PANTHER" id="PTHR11690">
    <property type="entry name" value="AMILORIDE-SENSITIVE SODIUM CHANNEL-RELATED"/>
    <property type="match status" value="1"/>
</dbReference>
<protein>
    <submittedName>
        <fullName evidence="14">Uncharacterized protein</fullName>
    </submittedName>
</protein>
<evidence type="ECO:0000256" key="12">
    <source>
        <dbReference type="RuleBase" id="RU000679"/>
    </source>
</evidence>
<evidence type="ECO:0000256" key="4">
    <source>
        <dbReference type="ARBA" id="ARBA00022461"/>
    </source>
</evidence>
<evidence type="ECO:0000256" key="2">
    <source>
        <dbReference type="ARBA" id="ARBA00007193"/>
    </source>
</evidence>
<evidence type="ECO:0000256" key="11">
    <source>
        <dbReference type="ARBA" id="ARBA00023303"/>
    </source>
</evidence>
<keyword evidence="5 12" id="KW-0812">Transmembrane</keyword>
<evidence type="ECO:0000256" key="10">
    <source>
        <dbReference type="ARBA" id="ARBA00023201"/>
    </source>
</evidence>
<accession>A0A8X6PYK0</accession>
<comment type="similarity">
    <text evidence="2 12">Belongs to the amiloride-sensitive sodium channel (TC 1.A.6) family.</text>
</comment>
<proteinExistence type="inferred from homology"/>
<organism evidence="14 15">
    <name type="scientific">Nephila pilipes</name>
    <name type="common">Giant wood spider</name>
    <name type="synonym">Nephila maculata</name>
    <dbReference type="NCBI Taxonomy" id="299642"/>
    <lineage>
        <taxon>Eukaryota</taxon>
        <taxon>Metazoa</taxon>
        <taxon>Ecdysozoa</taxon>
        <taxon>Arthropoda</taxon>
        <taxon>Chelicerata</taxon>
        <taxon>Arachnida</taxon>
        <taxon>Araneae</taxon>
        <taxon>Araneomorphae</taxon>
        <taxon>Entelegynae</taxon>
        <taxon>Araneoidea</taxon>
        <taxon>Nephilidae</taxon>
        <taxon>Nephila</taxon>
    </lineage>
</organism>